<dbReference type="SUPFAM" id="SSF55120">
    <property type="entry name" value="Pseudouridine synthase"/>
    <property type="match status" value="1"/>
</dbReference>
<evidence type="ECO:0000313" key="7">
    <source>
        <dbReference type="EMBL" id="GAP00252.1"/>
    </source>
</evidence>
<evidence type="ECO:0000256" key="1">
    <source>
        <dbReference type="ARBA" id="ARBA00008348"/>
    </source>
</evidence>
<dbReference type="Gene3D" id="3.30.70.580">
    <property type="entry name" value="Pseudouridine synthase I, catalytic domain, N-terminal subdomain"/>
    <property type="match status" value="1"/>
</dbReference>
<dbReference type="InterPro" id="IPR006145">
    <property type="entry name" value="PsdUridine_synth_RsuA/RluA"/>
</dbReference>
<evidence type="ECO:0000256" key="5">
    <source>
        <dbReference type="RuleBase" id="RU003887"/>
    </source>
</evidence>
<dbReference type="RefSeq" id="WP_061993571.1">
    <property type="nucleotide sequence ID" value="NZ_DF968005.1"/>
</dbReference>
<dbReference type="SMART" id="SM00363">
    <property type="entry name" value="S4"/>
    <property type="match status" value="1"/>
</dbReference>
<reference evidence="7 8" key="1">
    <citation type="journal article" date="2015" name="BMC Genomics">
        <title>Comparative genomics of Fructobacillus spp. and Leuconostoc spp. reveals niche-specific evolution of Fructobacillus spp.</title>
        <authorList>
            <person name="Endo A."/>
            <person name="Tanizawa Y."/>
            <person name="Tanaka N."/>
            <person name="Maeno S."/>
            <person name="Kumar H."/>
            <person name="Shiwa Y."/>
            <person name="Okada S."/>
            <person name="Yoshikawa H."/>
            <person name="Dicks L."/>
            <person name="Nakagawa J."/>
            <person name="Arita M."/>
        </authorList>
    </citation>
    <scope>NUCLEOTIDE SEQUENCE [LARGE SCALE GENOMIC DNA]</scope>
    <source>
        <strain evidence="7 8">JCM 12225</strain>
    </source>
</reference>
<dbReference type="SUPFAM" id="SSF55174">
    <property type="entry name" value="Alpha-L RNA-binding motif"/>
    <property type="match status" value="1"/>
</dbReference>
<dbReference type="PROSITE" id="PS50889">
    <property type="entry name" value="S4"/>
    <property type="match status" value="1"/>
</dbReference>
<keyword evidence="8" id="KW-1185">Reference proteome</keyword>
<dbReference type="InterPro" id="IPR042092">
    <property type="entry name" value="PsdUridine_s_RsuA/RluB/E/F_cat"/>
</dbReference>
<proteinExistence type="inferred from homology"/>
<name>A0A0K8MI53_9LACO</name>
<dbReference type="GO" id="GO:0003723">
    <property type="term" value="F:RNA binding"/>
    <property type="evidence" value="ECO:0007669"/>
    <property type="project" value="UniProtKB-KW"/>
</dbReference>
<dbReference type="Proteomes" id="UP000253891">
    <property type="component" value="Unassembled WGS sequence"/>
</dbReference>
<evidence type="ECO:0000256" key="4">
    <source>
        <dbReference type="PROSITE-ProRule" id="PRU00182"/>
    </source>
</evidence>
<dbReference type="GO" id="GO:0000455">
    <property type="term" value="P:enzyme-directed rRNA pseudouridine synthesis"/>
    <property type="evidence" value="ECO:0007669"/>
    <property type="project" value="UniProtKB-ARBA"/>
</dbReference>
<dbReference type="FunFam" id="3.10.290.10:FF:000003">
    <property type="entry name" value="Pseudouridine synthase"/>
    <property type="match status" value="1"/>
</dbReference>
<evidence type="ECO:0000256" key="2">
    <source>
        <dbReference type="ARBA" id="ARBA00022884"/>
    </source>
</evidence>
<dbReference type="GO" id="GO:0005829">
    <property type="term" value="C:cytosol"/>
    <property type="evidence" value="ECO:0007669"/>
    <property type="project" value="UniProtKB-ARBA"/>
</dbReference>
<evidence type="ECO:0000259" key="6">
    <source>
        <dbReference type="SMART" id="SM00363"/>
    </source>
</evidence>
<organism evidence="7 8">
    <name type="scientific">Fructobacillus ficulneus</name>
    <dbReference type="NCBI Taxonomy" id="157463"/>
    <lineage>
        <taxon>Bacteria</taxon>
        <taxon>Bacillati</taxon>
        <taxon>Bacillota</taxon>
        <taxon>Bacilli</taxon>
        <taxon>Lactobacillales</taxon>
        <taxon>Lactobacillaceae</taxon>
        <taxon>Fructobacillus</taxon>
    </lineage>
</organism>
<dbReference type="NCBIfam" id="TIGR00093">
    <property type="entry name" value="pseudouridine synthase"/>
    <property type="match status" value="1"/>
</dbReference>
<dbReference type="InterPro" id="IPR000748">
    <property type="entry name" value="PsdUridine_synth_RsuA/RluB/E/F"/>
</dbReference>
<dbReference type="InterPro" id="IPR020103">
    <property type="entry name" value="PsdUridine_synth_cat_dom_sf"/>
</dbReference>
<dbReference type="PROSITE" id="PS01149">
    <property type="entry name" value="PSI_RSU"/>
    <property type="match status" value="1"/>
</dbReference>
<dbReference type="PANTHER" id="PTHR47683:SF2">
    <property type="entry name" value="RNA-BINDING S4 DOMAIN-CONTAINING PROTEIN"/>
    <property type="match status" value="1"/>
</dbReference>
<dbReference type="AlphaFoldDB" id="A0A0K8MI53"/>
<dbReference type="InterPro" id="IPR020094">
    <property type="entry name" value="TruA/RsuA/RluB/E/F_N"/>
</dbReference>
<feature type="domain" description="RNA-binding S4" evidence="6">
    <location>
        <begin position="7"/>
        <end position="64"/>
    </location>
</feature>
<dbReference type="InterPro" id="IPR036986">
    <property type="entry name" value="S4_RNA-bd_sf"/>
</dbReference>
<dbReference type="Gene3D" id="3.30.70.1560">
    <property type="entry name" value="Alpha-L RNA-binding motif"/>
    <property type="match status" value="1"/>
</dbReference>
<evidence type="ECO:0000313" key="8">
    <source>
        <dbReference type="Proteomes" id="UP000253891"/>
    </source>
</evidence>
<accession>A0A0K8MI53</accession>
<dbReference type="EC" id="5.4.99.-" evidence="5"/>
<dbReference type="InterPro" id="IPR002942">
    <property type="entry name" value="S4_RNA-bd"/>
</dbReference>
<keyword evidence="3 5" id="KW-0413">Isomerase</keyword>
<dbReference type="FunFam" id="3.30.70.1560:FF:000001">
    <property type="entry name" value="Pseudouridine synthase"/>
    <property type="match status" value="1"/>
</dbReference>
<dbReference type="Pfam" id="PF01479">
    <property type="entry name" value="S4"/>
    <property type="match status" value="1"/>
</dbReference>
<protein>
    <recommendedName>
        <fullName evidence="5">Pseudouridine synthase</fullName>
        <ecNumber evidence="5">5.4.99.-</ecNumber>
    </recommendedName>
</protein>
<comment type="similarity">
    <text evidence="1 5">Belongs to the pseudouridine synthase RsuA family.</text>
</comment>
<dbReference type="OrthoDB" id="9807213at2"/>
<dbReference type="InterPro" id="IPR050343">
    <property type="entry name" value="RsuA_PseudoU_synthase"/>
</dbReference>
<dbReference type="Pfam" id="PF00849">
    <property type="entry name" value="PseudoU_synth_2"/>
    <property type="match status" value="1"/>
</dbReference>
<dbReference type="PANTHER" id="PTHR47683">
    <property type="entry name" value="PSEUDOURIDINE SYNTHASE FAMILY PROTEIN-RELATED"/>
    <property type="match status" value="1"/>
</dbReference>
<evidence type="ECO:0000256" key="3">
    <source>
        <dbReference type="ARBA" id="ARBA00023235"/>
    </source>
</evidence>
<dbReference type="Gene3D" id="3.10.290.10">
    <property type="entry name" value="RNA-binding S4 domain"/>
    <property type="match status" value="1"/>
</dbReference>
<dbReference type="GO" id="GO:0120159">
    <property type="term" value="F:rRNA pseudouridine synthase activity"/>
    <property type="evidence" value="ECO:0007669"/>
    <property type="project" value="UniProtKB-ARBA"/>
</dbReference>
<dbReference type="CDD" id="cd02870">
    <property type="entry name" value="PseudoU_synth_RsuA_like"/>
    <property type="match status" value="1"/>
</dbReference>
<gene>
    <name evidence="7" type="ORF">FFIC_282660</name>
</gene>
<dbReference type="EMBL" id="DF968005">
    <property type="protein sequence ID" value="GAP00252.1"/>
    <property type="molecule type" value="Genomic_DNA"/>
</dbReference>
<sequence>MTEEEKQRLQKVIAQAGVASRRAAEKIILDGRVAVNGEIVKELGTKVSRHDEVMVDGVPIDSREKLVYYLLNKPRSVVTTNHDNKDRWTVIDILDDVDARVYPVGRLDYDTTGALILTNDGDLANQLMHPKGRVDKVYTAKVKGIATLEQLAPLKRGIVLKGKKTAPARVAIEKVDRDKKVSFVTITIHEGRNHQVKDMLFAVGFPVEKLRRDRYAFLDLVGLQPGEYRDLKHDEVKRLKAEDYRYLRRK</sequence>
<dbReference type="CDD" id="cd00165">
    <property type="entry name" value="S4"/>
    <property type="match status" value="1"/>
</dbReference>
<dbReference type="STRING" id="157463.GCA_001047075_01150"/>
<keyword evidence="2 4" id="KW-0694">RNA-binding</keyword>
<dbReference type="InterPro" id="IPR018496">
    <property type="entry name" value="PsdUridine_synth_RsuA/RluB_CS"/>
</dbReference>